<dbReference type="PANTHER" id="PTHR12514">
    <property type="entry name" value="ENHANCER OF YELLOW 2 TRANSCRIPTION FACTOR"/>
    <property type="match status" value="1"/>
</dbReference>
<evidence type="ECO:0000256" key="2">
    <source>
        <dbReference type="SAM" id="MobiDB-lite"/>
    </source>
</evidence>
<dbReference type="EMBL" id="HBIW01011708">
    <property type="protein sequence ID" value="CAE0694603.1"/>
    <property type="molecule type" value="Transcribed_RNA"/>
</dbReference>
<feature type="region of interest" description="Disordered" evidence="2">
    <location>
        <begin position="109"/>
        <end position="134"/>
    </location>
</feature>
<evidence type="ECO:0000313" key="3">
    <source>
        <dbReference type="EMBL" id="CAE0694603.1"/>
    </source>
</evidence>
<accession>A0A7S3ZUP0</accession>
<dbReference type="GO" id="GO:0006368">
    <property type="term" value="P:transcription elongation by RNA polymerase II"/>
    <property type="evidence" value="ECO:0007669"/>
    <property type="project" value="UniProtKB-UniRule"/>
</dbReference>
<keyword evidence="1" id="KW-0010">Activator</keyword>
<comment type="subunit">
    <text evidence="1">Component of the nuclear pore complex (NPC)-associated TREX-2 complex (transcription and export complex 2). Component of the SAGA transcription coactivator-HAT complex. Within the SAGA complex, participates to a subcomplex of SAGA called the DUB module (deubiquitination module).</text>
</comment>
<name>A0A7S3ZUP0_9STRA</name>
<comment type="function">
    <text evidence="1">Involved in mRNA export coupled transcription activation by association with both the TREX-2 and the SAGA complexes. The transcription regulatory histone acetylation (HAT) complex SAGA is a multiprotein complex that activates transcription by remodeling chromatin and mediating histone acetylation and deubiquitination. Within the SAGA complex, participates to a subcomplex that specifically deubiquitinates histones. The SAGA complex is recruited to specific gene promoters by activators, where it is required for transcription. The TREX-2 complex functions in docking export-competent ribonucleoprotein particles (mRNPs) to the nuclear entrance of the nuclear pore complex (nuclear basket). TREX-2 participates in mRNA export and accurate chromatin positioning in the nucleus by tethering genes to the nuclear periphery.</text>
</comment>
<dbReference type="GO" id="GO:0006325">
    <property type="term" value="P:chromatin organization"/>
    <property type="evidence" value="ECO:0007669"/>
    <property type="project" value="UniProtKB-KW"/>
</dbReference>
<dbReference type="GO" id="GO:0006406">
    <property type="term" value="P:mRNA export from nucleus"/>
    <property type="evidence" value="ECO:0007669"/>
    <property type="project" value="UniProtKB-UniRule"/>
</dbReference>
<dbReference type="HAMAP" id="MF_03046">
    <property type="entry name" value="ENY2_Sus1"/>
    <property type="match status" value="1"/>
</dbReference>
<keyword evidence="1" id="KW-0509">mRNA transport</keyword>
<dbReference type="GO" id="GO:0005643">
    <property type="term" value="C:nuclear pore"/>
    <property type="evidence" value="ECO:0007669"/>
    <property type="project" value="UniProtKB-UniRule"/>
</dbReference>
<keyword evidence="1" id="KW-0156">Chromatin regulator</keyword>
<dbReference type="Gene3D" id="1.10.246.140">
    <property type="match status" value="1"/>
</dbReference>
<keyword evidence="1" id="KW-0811">Translocation</keyword>
<keyword evidence="1" id="KW-0539">Nucleus</keyword>
<keyword evidence="1" id="KW-0653">Protein transport</keyword>
<keyword evidence="1" id="KW-0804">Transcription</keyword>
<gene>
    <name evidence="3" type="ORF">PCAL00307_LOCUS10039</name>
</gene>
<dbReference type="GO" id="GO:0000124">
    <property type="term" value="C:SAGA complex"/>
    <property type="evidence" value="ECO:0007669"/>
    <property type="project" value="UniProtKB-UniRule"/>
</dbReference>
<dbReference type="InterPro" id="IPR018783">
    <property type="entry name" value="TF_ENY2"/>
</dbReference>
<dbReference type="GO" id="GO:0070390">
    <property type="term" value="C:transcription export complex 2"/>
    <property type="evidence" value="ECO:0007669"/>
    <property type="project" value="UniProtKB-UniRule"/>
</dbReference>
<dbReference type="GO" id="GO:0071819">
    <property type="term" value="C:DUBm complex"/>
    <property type="evidence" value="ECO:0007669"/>
    <property type="project" value="UniProtKB-UniRule"/>
</dbReference>
<dbReference type="InterPro" id="IPR038212">
    <property type="entry name" value="TF_EnY2_sf"/>
</dbReference>
<protein>
    <recommendedName>
        <fullName evidence="1">Transcription and mRNA export factor ENY2</fullName>
    </recommendedName>
    <alternativeName>
        <fullName evidence="1">Enhancer of yellow 2 transcription factor homolog</fullName>
    </alternativeName>
</protein>
<dbReference type="GO" id="GO:0003713">
    <property type="term" value="F:transcription coactivator activity"/>
    <property type="evidence" value="ECO:0007669"/>
    <property type="project" value="UniProtKB-UniRule"/>
</dbReference>
<reference evidence="3" key="1">
    <citation type="submission" date="2021-01" db="EMBL/GenBank/DDBJ databases">
        <authorList>
            <person name="Corre E."/>
            <person name="Pelletier E."/>
            <person name="Niang G."/>
            <person name="Scheremetjew M."/>
            <person name="Finn R."/>
            <person name="Kale V."/>
            <person name="Holt S."/>
            <person name="Cochrane G."/>
            <person name="Meng A."/>
            <person name="Brown T."/>
            <person name="Cohen L."/>
        </authorList>
    </citation>
    <scope>NUCLEOTIDE SEQUENCE</scope>
    <source>
        <strain evidence="3">CCMP1756</strain>
    </source>
</reference>
<dbReference type="GO" id="GO:0005654">
    <property type="term" value="C:nucleoplasm"/>
    <property type="evidence" value="ECO:0007669"/>
    <property type="project" value="UniProtKB-SubCell"/>
</dbReference>
<comment type="similarity">
    <text evidence="1">Belongs to the ENY2 family.</text>
</comment>
<evidence type="ECO:0000256" key="1">
    <source>
        <dbReference type="HAMAP-Rule" id="MF_03046"/>
    </source>
</evidence>
<dbReference type="GO" id="GO:0015031">
    <property type="term" value="P:protein transport"/>
    <property type="evidence" value="ECO:0007669"/>
    <property type="project" value="UniProtKB-KW"/>
</dbReference>
<dbReference type="Pfam" id="PF10163">
    <property type="entry name" value="EnY2"/>
    <property type="match status" value="1"/>
</dbReference>
<dbReference type="AlphaFoldDB" id="A0A7S3ZUP0"/>
<comment type="subcellular location">
    <subcellularLocation>
        <location evidence="1">Nucleus</location>
        <location evidence="1">Nucleoplasm</location>
    </subcellularLocation>
</comment>
<sequence>MSDAGAQERKQKDDAVRTTIMQKLVETGEKERLKELLRQKLIECGWRDELKEYCKGARALLAPRKMTCFCAEVIRSKGLEKITVDELVAEITPRGRGAFLVCRATRDARPRSDGARRGQNGTSTEHPKIPPGASTDVRLRYLRCHRPRRQGAFCQSILQRARPGEPRRF</sequence>
<organism evidence="3">
    <name type="scientific">Pelagomonas calceolata</name>
    <dbReference type="NCBI Taxonomy" id="35677"/>
    <lineage>
        <taxon>Eukaryota</taxon>
        <taxon>Sar</taxon>
        <taxon>Stramenopiles</taxon>
        <taxon>Ochrophyta</taxon>
        <taxon>Pelagophyceae</taxon>
        <taxon>Pelagomonadales</taxon>
        <taxon>Pelagomonadaceae</taxon>
        <taxon>Pelagomonas</taxon>
    </lineage>
</organism>
<keyword evidence="1" id="KW-0805">Transcription regulation</keyword>
<keyword evidence="1" id="KW-0813">Transport</keyword>
<proteinExistence type="inferred from homology"/>